<dbReference type="RefSeq" id="WP_330433978.1">
    <property type="nucleotide sequence ID" value="NZ_JAZDUF010000005.1"/>
</dbReference>
<reference evidence="2 3" key="1">
    <citation type="submission" date="2024-01" db="EMBL/GenBank/DDBJ databases">
        <title>Draft genome sequence of Gordonia sp. LSe1-13.</title>
        <authorList>
            <person name="Suphannarot A."/>
            <person name="Mingma R."/>
        </authorList>
    </citation>
    <scope>NUCLEOTIDE SEQUENCE [LARGE SCALE GENOMIC DNA]</scope>
    <source>
        <strain evidence="2 3">LSe1-13</strain>
    </source>
</reference>
<dbReference type="PANTHER" id="PTHR42305">
    <property type="entry name" value="MEMBRANE PROTEIN RV1733C-RELATED"/>
    <property type="match status" value="1"/>
</dbReference>
<protein>
    <recommendedName>
        <fullName evidence="4">Transmembrane protein</fullName>
    </recommendedName>
</protein>
<feature type="transmembrane region" description="Helical" evidence="1">
    <location>
        <begin position="28"/>
        <end position="49"/>
    </location>
</feature>
<feature type="transmembrane region" description="Helical" evidence="1">
    <location>
        <begin position="139"/>
        <end position="165"/>
    </location>
</feature>
<keyword evidence="1" id="KW-0812">Transmembrane</keyword>
<evidence type="ECO:0000313" key="3">
    <source>
        <dbReference type="Proteomes" id="UP001347146"/>
    </source>
</evidence>
<dbReference type="InterPro" id="IPR039708">
    <property type="entry name" value="MT1774/Rv1733c-like"/>
</dbReference>
<accession>A0ABU7MG42</accession>
<keyword evidence="3" id="KW-1185">Reference proteome</keyword>
<proteinExistence type="predicted"/>
<gene>
    <name evidence="2" type="ORF">VZC37_17235</name>
</gene>
<dbReference type="PANTHER" id="PTHR42305:SF1">
    <property type="entry name" value="MEMBRANE PROTEIN RV1733C-RELATED"/>
    <property type="match status" value="1"/>
</dbReference>
<dbReference type="EMBL" id="JAZDUF010000005">
    <property type="protein sequence ID" value="MEE3852090.1"/>
    <property type="molecule type" value="Genomic_DNA"/>
</dbReference>
<dbReference type="Proteomes" id="UP001347146">
    <property type="component" value="Unassembled WGS sequence"/>
</dbReference>
<comment type="caution">
    <text evidence="2">The sequence shown here is derived from an EMBL/GenBank/DDBJ whole genome shotgun (WGS) entry which is preliminary data.</text>
</comment>
<sequence length="194" mass="20622">MYRKIRRWSVAPLFSSNPLVRRSDRAEALSVCLAAMLAVVAIPLAALVLGNVHDSQIAAVEEQARTVQPITATAVDDATAVATEAAPSGIVTAQWTHNSVMHTDTITTDDITIDAGDPVTVWVDSRGESTLAPMTANDAAISAALAAIGFYLAVVSLVIGFVMAARAIADRYRRRRWDADLALLTGDGGDQLRH</sequence>
<name>A0ABU7MG42_9ACTN</name>
<evidence type="ECO:0000256" key="1">
    <source>
        <dbReference type="SAM" id="Phobius"/>
    </source>
</evidence>
<keyword evidence="1" id="KW-0472">Membrane</keyword>
<keyword evidence="1" id="KW-1133">Transmembrane helix</keyword>
<evidence type="ECO:0008006" key="4">
    <source>
        <dbReference type="Google" id="ProtNLM"/>
    </source>
</evidence>
<evidence type="ECO:0000313" key="2">
    <source>
        <dbReference type="EMBL" id="MEE3852090.1"/>
    </source>
</evidence>
<organism evidence="2 3">
    <name type="scientific">Gordonia sesuvii</name>
    <dbReference type="NCBI Taxonomy" id="3116777"/>
    <lineage>
        <taxon>Bacteria</taxon>
        <taxon>Bacillati</taxon>
        <taxon>Actinomycetota</taxon>
        <taxon>Actinomycetes</taxon>
        <taxon>Mycobacteriales</taxon>
        <taxon>Gordoniaceae</taxon>
        <taxon>Gordonia</taxon>
    </lineage>
</organism>